<evidence type="ECO:0000256" key="1">
    <source>
        <dbReference type="SAM" id="MobiDB-lite"/>
    </source>
</evidence>
<dbReference type="RefSeq" id="XP_020427342.1">
    <property type="nucleotide sequence ID" value="XM_020582039.1"/>
</dbReference>
<name>D3BU22_HETP5</name>
<feature type="region of interest" description="Disordered" evidence="1">
    <location>
        <begin position="446"/>
        <end position="496"/>
    </location>
</feature>
<gene>
    <name evidence="2" type="ORF">PPL_11282</name>
</gene>
<comment type="caution">
    <text evidence="2">The sequence shown here is derived from an EMBL/GenBank/DDBJ whole genome shotgun (WGS) entry which is preliminary data.</text>
</comment>
<protein>
    <submittedName>
        <fullName evidence="2">Uncharacterized protein</fullName>
    </submittedName>
</protein>
<dbReference type="InParanoid" id="D3BU22"/>
<reference evidence="2 3" key="1">
    <citation type="journal article" date="2011" name="Genome Res.">
        <title>Phylogeny-wide analysis of social amoeba genomes highlights ancient origins for complex intercellular communication.</title>
        <authorList>
            <person name="Heidel A.J."/>
            <person name="Lawal H.M."/>
            <person name="Felder M."/>
            <person name="Schilde C."/>
            <person name="Helps N.R."/>
            <person name="Tunggal B."/>
            <person name="Rivero F."/>
            <person name="John U."/>
            <person name="Schleicher M."/>
            <person name="Eichinger L."/>
            <person name="Platzer M."/>
            <person name="Noegel A.A."/>
            <person name="Schaap P."/>
            <person name="Gloeckner G."/>
        </authorList>
    </citation>
    <scope>NUCLEOTIDE SEQUENCE [LARGE SCALE GENOMIC DNA]</scope>
    <source>
        <strain evidence="3">ATCC 26659 / Pp 5 / PN500</strain>
    </source>
</reference>
<evidence type="ECO:0000313" key="3">
    <source>
        <dbReference type="Proteomes" id="UP000001396"/>
    </source>
</evidence>
<proteinExistence type="predicted"/>
<dbReference type="InterPro" id="IPR032675">
    <property type="entry name" value="LRR_dom_sf"/>
</dbReference>
<dbReference type="PANTHER" id="PTHR32556:SF17">
    <property type="entry name" value="F-BOX DOMAIN-CONTAINING PROTEIN-RELATED"/>
    <property type="match status" value="1"/>
</dbReference>
<dbReference type="SUPFAM" id="SSF52047">
    <property type="entry name" value="RNI-like"/>
    <property type="match status" value="1"/>
</dbReference>
<dbReference type="PANTHER" id="PTHR32556">
    <property type="entry name" value="F-BOX DOMAIN-CONTAINING PROTEIN-RELATED-RELATED"/>
    <property type="match status" value="1"/>
</dbReference>
<feature type="compositionally biased region" description="Acidic residues" evidence="1">
    <location>
        <begin position="450"/>
        <end position="496"/>
    </location>
</feature>
<dbReference type="AlphaFoldDB" id="D3BU22"/>
<accession>D3BU22</accession>
<organism evidence="2 3">
    <name type="scientific">Heterostelium pallidum (strain ATCC 26659 / Pp 5 / PN500)</name>
    <name type="common">Cellular slime mold</name>
    <name type="synonym">Polysphondylium pallidum</name>
    <dbReference type="NCBI Taxonomy" id="670386"/>
    <lineage>
        <taxon>Eukaryota</taxon>
        <taxon>Amoebozoa</taxon>
        <taxon>Evosea</taxon>
        <taxon>Eumycetozoa</taxon>
        <taxon>Dictyostelia</taxon>
        <taxon>Acytosteliales</taxon>
        <taxon>Acytosteliaceae</taxon>
        <taxon>Heterostelium</taxon>
    </lineage>
</organism>
<sequence>MQGLSTLLQQKILTYLLPNGIPSTLKEYIVSHIRSYHNSGDEEDSDLFQKINLNSSHVELSLVYSQYSLYNKQNIHTLYLEALDTFSEEGKCDVQFKETINSLPNLERLIIETNSPHLLLAIHKQYPSLKMEVLVEDYEYFQYANNIDLSFMEFIASSASEVVKSNLNIYYDDYYKYVKAWRMNSLELEYDSWDYQYFMHLSYSFLLKLRSLQHLLIRVDHIDAKELVLVAKNNILESFSSDVFFRLFIGSSGFECKCSELIEESDDDRVPLKHWRNFCSALSTNTKLKYLHLGNTCKHKKLTNKLRTFISSEFLTSLKANGTLESLSLSCNMLSDDFYESLFSQSNTDTNRTIKSIHLRSYNLNRLKSIGRMLEHNQTINHLTFSKYINSKDENNDDTNQAIDSFVSSLALNKTLISLTIEENTFTTDLLSKLSLSSTLSFILTKKDPYEEDSDDEEEEDDDDTSNEDDDAEEEEDDDDDEDDEEEEDGDDDYKE</sequence>
<evidence type="ECO:0000313" key="2">
    <source>
        <dbReference type="EMBL" id="EFA75208.1"/>
    </source>
</evidence>
<dbReference type="GeneID" id="31366750"/>
<dbReference type="FunCoup" id="D3BU22">
    <property type="interactions" value="11"/>
</dbReference>
<dbReference type="Proteomes" id="UP000001396">
    <property type="component" value="Unassembled WGS sequence"/>
</dbReference>
<keyword evidence="3" id="KW-1185">Reference proteome</keyword>
<dbReference type="Gene3D" id="3.80.10.10">
    <property type="entry name" value="Ribonuclease Inhibitor"/>
    <property type="match status" value="1"/>
</dbReference>
<dbReference type="EMBL" id="ADBJ01000056">
    <property type="protein sequence ID" value="EFA75208.1"/>
    <property type="molecule type" value="Genomic_DNA"/>
</dbReference>